<proteinExistence type="predicted"/>
<feature type="compositionally biased region" description="Basic residues" evidence="1">
    <location>
        <begin position="57"/>
        <end position="67"/>
    </location>
</feature>
<comment type="caution">
    <text evidence="2">The sequence shown here is derived from an EMBL/GenBank/DDBJ whole genome shotgun (WGS) entry which is preliminary data.</text>
</comment>
<reference evidence="2 3" key="1">
    <citation type="journal article" date="2017" name="Infect. Genet. Evol.">
        <title>Comparative genome analysis of fish pathogen Flavobacterium columnare reveals extensive sequence diversity within the species.</title>
        <authorList>
            <person name="Kayansamruaj P."/>
            <person name="Dong H.T."/>
            <person name="Hirono I."/>
            <person name="Kondo H."/>
            <person name="Senapin S."/>
            <person name="Rodkhum C."/>
        </authorList>
    </citation>
    <scope>NUCLEOTIDE SEQUENCE [LARGE SCALE GENOMIC DNA]</scope>
    <source>
        <strain evidence="2 3">1215</strain>
    </source>
</reference>
<dbReference type="EMBL" id="MTCZ01000148">
    <property type="protein sequence ID" value="OWP83207.1"/>
    <property type="molecule type" value="Genomic_DNA"/>
</dbReference>
<name>A0A246GGF5_9FLAO</name>
<dbReference type="Proteomes" id="UP000197768">
    <property type="component" value="Unassembled WGS sequence"/>
</dbReference>
<accession>A0A246GGF5</accession>
<sequence>MKQYAQIISVAILAVAINTIIDVDPVKVKPPTGGRTFFIERDKGGGKPLAFKDRSGGRPKFKKDKKTLKPPTHRAIAFIKNECHFLKNRENIPSQHKV</sequence>
<feature type="region of interest" description="Disordered" evidence="1">
    <location>
        <begin position="48"/>
        <end position="67"/>
    </location>
</feature>
<evidence type="ECO:0000313" key="2">
    <source>
        <dbReference type="EMBL" id="OWP83207.1"/>
    </source>
</evidence>
<organism evidence="2 3">
    <name type="scientific">Flavobacterium davisii</name>
    <dbReference type="NCBI Taxonomy" id="2906077"/>
    <lineage>
        <taxon>Bacteria</taxon>
        <taxon>Pseudomonadati</taxon>
        <taxon>Bacteroidota</taxon>
        <taxon>Flavobacteriia</taxon>
        <taxon>Flavobacteriales</taxon>
        <taxon>Flavobacteriaceae</taxon>
        <taxon>Flavobacterium</taxon>
    </lineage>
</organism>
<dbReference type="AlphaFoldDB" id="A0A246GGF5"/>
<evidence type="ECO:0000313" key="3">
    <source>
        <dbReference type="Proteomes" id="UP000197768"/>
    </source>
</evidence>
<dbReference type="RefSeq" id="WP_088394101.1">
    <property type="nucleotide sequence ID" value="NZ_MTCZ01000148.1"/>
</dbReference>
<protein>
    <submittedName>
        <fullName evidence="2">Uncharacterized protein</fullName>
    </submittedName>
</protein>
<evidence type="ECO:0000256" key="1">
    <source>
        <dbReference type="SAM" id="MobiDB-lite"/>
    </source>
</evidence>
<gene>
    <name evidence="2" type="ORF">BWK59_11710</name>
</gene>